<sequence>MCWCGAAAGKYDGGGGCCATGAGTWCGGGGDTDRSSSYSEPSESESGSSASTTPGWRSSGVSSPPRCVWPCSTLGGGGGGGGSASGAGAGCGGEPSTVRRWKLRWHPHAAHLSDVGSAGLAPGEGMNSPHPSTACPPRLAAWFLRHSRYSGSPAGATAAGFAFLKAAPLGNMTGLYLTSIASMRAAPPLGLTGG</sequence>
<evidence type="ECO:0000313" key="2">
    <source>
        <dbReference type="EMBL" id="ACR33921.1"/>
    </source>
</evidence>
<reference evidence="2" key="1">
    <citation type="journal article" date="2009" name="PLoS Genet.">
        <title>Sequencing, mapping, and analysis of 27,455 maize full-length cDNAs.</title>
        <authorList>
            <person name="Soderlund C."/>
            <person name="Descour A."/>
            <person name="Kudrna D."/>
            <person name="Bomhoff M."/>
            <person name="Boyd L."/>
            <person name="Currie J."/>
            <person name="Angelova A."/>
            <person name="Collura K."/>
            <person name="Wissotski M."/>
            <person name="Ashley E."/>
            <person name="Morrow D."/>
            <person name="Fernandes J."/>
            <person name="Walbot V."/>
            <person name="Yu Y."/>
        </authorList>
    </citation>
    <scope>NUCLEOTIDE SEQUENCE</scope>
    <source>
        <strain evidence="2">B73</strain>
    </source>
</reference>
<dbReference type="AlphaFoldDB" id="C4IYC1"/>
<feature type="compositionally biased region" description="Low complexity" evidence="1">
    <location>
        <begin position="35"/>
        <end position="51"/>
    </location>
</feature>
<accession>C4IYC1</accession>
<dbReference type="EMBL" id="BT083568">
    <property type="protein sequence ID" value="ACR33921.1"/>
    <property type="molecule type" value="mRNA"/>
</dbReference>
<proteinExistence type="evidence at transcript level"/>
<protein>
    <submittedName>
        <fullName evidence="2">Uncharacterized protein</fullName>
    </submittedName>
</protein>
<evidence type="ECO:0000256" key="1">
    <source>
        <dbReference type="SAM" id="MobiDB-lite"/>
    </source>
</evidence>
<reference evidence="2" key="2">
    <citation type="submission" date="2012-06" db="EMBL/GenBank/DDBJ databases">
        <authorList>
            <person name="Yu Y."/>
            <person name="Currie J."/>
            <person name="Lomeli R."/>
            <person name="Angelova A."/>
            <person name="Collura K."/>
            <person name="Wissotski M."/>
            <person name="Campos D."/>
            <person name="Kudrna D."/>
            <person name="Golser W."/>
            <person name="Ashely E."/>
            <person name="Descour A."/>
            <person name="Fernandes J."/>
            <person name="Soderlund C."/>
            <person name="Walbot V."/>
        </authorList>
    </citation>
    <scope>NUCLEOTIDE SEQUENCE</scope>
    <source>
        <strain evidence="2">B73</strain>
    </source>
</reference>
<name>C4IYC1_MAIZE</name>
<feature type="compositionally biased region" description="Polar residues" evidence="1">
    <location>
        <begin position="52"/>
        <end position="62"/>
    </location>
</feature>
<organism evidence="2">
    <name type="scientific">Zea mays</name>
    <name type="common">Maize</name>
    <dbReference type="NCBI Taxonomy" id="4577"/>
    <lineage>
        <taxon>Eukaryota</taxon>
        <taxon>Viridiplantae</taxon>
        <taxon>Streptophyta</taxon>
        <taxon>Embryophyta</taxon>
        <taxon>Tracheophyta</taxon>
        <taxon>Spermatophyta</taxon>
        <taxon>Magnoliopsida</taxon>
        <taxon>Liliopsida</taxon>
        <taxon>Poales</taxon>
        <taxon>Poaceae</taxon>
        <taxon>PACMAD clade</taxon>
        <taxon>Panicoideae</taxon>
        <taxon>Andropogonodae</taxon>
        <taxon>Andropogoneae</taxon>
        <taxon>Tripsacinae</taxon>
        <taxon>Zea</taxon>
    </lineage>
</organism>
<feature type="region of interest" description="Disordered" evidence="1">
    <location>
        <begin position="30"/>
        <end position="64"/>
    </location>
</feature>